<protein>
    <submittedName>
        <fullName evidence="1">Uncharacterized protein</fullName>
    </submittedName>
</protein>
<name>A0A2D0JT70_9GAMM</name>
<organism evidence="1 2">
    <name type="scientific">Xenorhabdus miraniensis</name>
    <dbReference type="NCBI Taxonomy" id="351674"/>
    <lineage>
        <taxon>Bacteria</taxon>
        <taxon>Pseudomonadati</taxon>
        <taxon>Pseudomonadota</taxon>
        <taxon>Gammaproteobacteria</taxon>
        <taxon>Enterobacterales</taxon>
        <taxon>Morganellaceae</taxon>
        <taxon>Xenorhabdus</taxon>
    </lineage>
</organism>
<proteinExistence type="predicted"/>
<comment type="caution">
    <text evidence="1">The sequence shown here is derived from an EMBL/GenBank/DDBJ whole genome shotgun (WGS) entry which is preliminary data.</text>
</comment>
<dbReference type="Proteomes" id="UP000221980">
    <property type="component" value="Unassembled WGS sequence"/>
</dbReference>
<dbReference type="EMBL" id="NITZ01000005">
    <property type="protein sequence ID" value="PHM49497.1"/>
    <property type="molecule type" value="Genomic_DNA"/>
</dbReference>
<gene>
    <name evidence="1" type="ORF">Xmir_01419</name>
</gene>
<keyword evidence="2" id="KW-1185">Reference proteome</keyword>
<evidence type="ECO:0000313" key="1">
    <source>
        <dbReference type="EMBL" id="PHM49497.1"/>
    </source>
</evidence>
<dbReference type="AlphaFoldDB" id="A0A2D0JT70"/>
<evidence type="ECO:0000313" key="2">
    <source>
        <dbReference type="Proteomes" id="UP000221980"/>
    </source>
</evidence>
<sequence length="37" mass="4215">MALFASEKGSVHHITSNYDRLHKLWVALHLEVESASH</sequence>
<reference evidence="1 2" key="1">
    <citation type="journal article" date="2017" name="Nat. Microbiol.">
        <title>Natural product diversity associated with the nematode symbionts Photorhabdus and Xenorhabdus.</title>
        <authorList>
            <person name="Tobias N.J."/>
            <person name="Wolff H."/>
            <person name="Djahanschiri B."/>
            <person name="Grundmann F."/>
            <person name="Kronenwerth M."/>
            <person name="Shi Y.M."/>
            <person name="Simonyi S."/>
            <person name="Grun P."/>
            <person name="Shapiro-Ilan D."/>
            <person name="Pidot S.J."/>
            <person name="Stinear T.P."/>
            <person name="Ebersberger I."/>
            <person name="Bode H.B."/>
        </authorList>
    </citation>
    <scope>NUCLEOTIDE SEQUENCE [LARGE SCALE GENOMIC DNA]</scope>
    <source>
        <strain evidence="1 2">DSM 17902</strain>
    </source>
</reference>
<accession>A0A2D0JT70</accession>